<dbReference type="InterPro" id="IPR058530">
    <property type="entry name" value="Baseplate_J-like_C"/>
</dbReference>
<reference evidence="4 5" key="1">
    <citation type="submission" date="2019-03" db="EMBL/GenBank/DDBJ databases">
        <title>Genomic Encyclopedia of Type Strains, Phase IV (KMG-IV): sequencing the most valuable type-strain genomes for metagenomic binning, comparative biology and taxonomic classification.</title>
        <authorList>
            <person name="Goeker M."/>
        </authorList>
    </citation>
    <scope>NUCLEOTIDE SEQUENCE [LARGE SCALE GENOMIC DNA]</scope>
    <source>
        <strain evidence="4 5">DSM 15534</strain>
    </source>
</reference>
<sequence length="368" mass="40722">MKREEVKIVAEEVKTILADAIADYEQRTGKTLQPAHIERSIIQTYAYRELLVRKGINEAFLQTFPQFATGLALDLCGETMGCYRLQNTPARCVLKFSVKGEHSAIVIPKGTVVAVNENLFFQTLNDDVITPLISYVEIEAECNQTGREGNGWEVGRVKQLKTALNTQSSVEVSNIDITSGGLTTESDDDYRQRILAAPEAFSTCGSIAAYDYHVRAVSQAIADVNVATPKGGLVRITVLTKQGQPDDRLLKEIAQYVSAEKRRPLCDSVEVVAPVKKDYRIHAQLTLFEGFREDIVKTKARDALQQFLAEKTKKLGLDVVPSAIISALRVEGVYDVALLSPAKMIIEENQWANCSAITIDVLEERTRG</sequence>
<feature type="domain" description="Baseplate protein J-like barrel" evidence="1">
    <location>
        <begin position="96"/>
        <end position="181"/>
    </location>
</feature>
<organism evidence="4 5">
    <name type="scientific">Volucribacter psittacicida</name>
    <dbReference type="NCBI Taxonomy" id="203482"/>
    <lineage>
        <taxon>Bacteria</taxon>
        <taxon>Pseudomonadati</taxon>
        <taxon>Pseudomonadota</taxon>
        <taxon>Gammaproteobacteria</taxon>
        <taxon>Pasteurellales</taxon>
        <taxon>Pasteurellaceae</taxon>
        <taxon>Volucribacter</taxon>
    </lineage>
</organism>
<dbReference type="InterPro" id="IPR058531">
    <property type="entry name" value="Baseplate_J_M"/>
</dbReference>
<dbReference type="PANTHER" id="PTHR35862:SF1">
    <property type="entry name" value="FELS-2 PROPHAGE PROTEIN"/>
    <property type="match status" value="1"/>
</dbReference>
<proteinExistence type="predicted"/>
<dbReference type="Pfam" id="PF26078">
    <property type="entry name" value="Baseplate_J_M"/>
    <property type="match status" value="1"/>
</dbReference>
<name>A0A4R1FR41_9PAST</name>
<feature type="domain" description="Baseplate J-like central" evidence="2">
    <location>
        <begin position="202"/>
        <end position="273"/>
    </location>
</feature>
<feature type="domain" description="Baseplate J-like C-terminal" evidence="3">
    <location>
        <begin position="279"/>
        <end position="359"/>
    </location>
</feature>
<comment type="caution">
    <text evidence="4">The sequence shown here is derived from an EMBL/GenBank/DDBJ whole genome shotgun (WGS) entry which is preliminary data.</text>
</comment>
<dbReference type="RefSeq" id="WP_132691949.1">
    <property type="nucleotide sequence ID" value="NZ_SMFT01000005.1"/>
</dbReference>
<protein>
    <submittedName>
        <fullName evidence="4">Phage-related baseplate assembly protein</fullName>
    </submittedName>
</protein>
<accession>A0A4R1FR41</accession>
<dbReference type="Pfam" id="PF26079">
    <property type="entry name" value="Baseplate_J_C"/>
    <property type="match status" value="1"/>
</dbReference>
<dbReference type="InterPro" id="IPR014507">
    <property type="entry name" value="Baseplate_assembly_J_pred"/>
</dbReference>
<dbReference type="PIRSF" id="PIRSF020481">
    <property type="entry name" value="BAP"/>
    <property type="match status" value="1"/>
</dbReference>
<dbReference type="InterPro" id="IPR052726">
    <property type="entry name" value="Phage_Baseplate_Hub"/>
</dbReference>
<dbReference type="PANTHER" id="PTHR35862">
    <property type="entry name" value="FELS-2 PROPHAGE PROTEIN"/>
    <property type="match status" value="1"/>
</dbReference>
<evidence type="ECO:0000259" key="2">
    <source>
        <dbReference type="Pfam" id="PF26078"/>
    </source>
</evidence>
<keyword evidence="5" id="KW-1185">Reference proteome</keyword>
<dbReference type="Proteomes" id="UP000294702">
    <property type="component" value="Unassembled WGS sequence"/>
</dbReference>
<dbReference type="EMBL" id="SMFT01000005">
    <property type="protein sequence ID" value="TCJ95969.1"/>
    <property type="molecule type" value="Genomic_DNA"/>
</dbReference>
<dbReference type="OrthoDB" id="9793802at2"/>
<gene>
    <name evidence="4" type="ORF">EV694_1972</name>
</gene>
<dbReference type="Pfam" id="PF04865">
    <property type="entry name" value="Baseplate_J"/>
    <property type="match status" value="1"/>
</dbReference>
<evidence type="ECO:0000259" key="1">
    <source>
        <dbReference type="Pfam" id="PF04865"/>
    </source>
</evidence>
<dbReference type="InterPro" id="IPR006949">
    <property type="entry name" value="Barrel_Baseplate_J-like"/>
</dbReference>
<evidence type="ECO:0000313" key="5">
    <source>
        <dbReference type="Proteomes" id="UP000294702"/>
    </source>
</evidence>
<evidence type="ECO:0000259" key="3">
    <source>
        <dbReference type="Pfam" id="PF26079"/>
    </source>
</evidence>
<dbReference type="AlphaFoldDB" id="A0A4R1FR41"/>
<evidence type="ECO:0000313" key="4">
    <source>
        <dbReference type="EMBL" id="TCJ95969.1"/>
    </source>
</evidence>